<dbReference type="OrthoDB" id="5797147at2"/>
<evidence type="ECO:0000256" key="8">
    <source>
        <dbReference type="ARBA" id="ARBA00030117"/>
    </source>
</evidence>
<organism evidence="11 12">
    <name type="scientific">Moritella marina ATCC 15381</name>
    <dbReference type="NCBI Taxonomy" id="1202962"/>
    <lineage>
        <taxon>Bacteria</taxon>
        <taxon>Pseudomonadati</taxon>
        <taxon>Pseudomonadota</taxon>
        <taxon>Gammaproteobacteria</taxon>
        <taxon>Alteromonadales</taxon>
        <taxon>Moritellaceae</taxon>
        <taxon>Moritella</taxon>
    </lineage>
</organism>
<feature type="region of interest" description="Disordered" evidence="9">
    <location>
        <begin position="16"/>
        <end position="40"/>
    </location>
</feature>
<keyword evidence="6" id="KW-0804">Transcription</keyword>
<evidence type="ECO:0000256" key="6">
    <source>
        <dbReference type="ARBA" id="ARBA00023163"/>
    </source>
</evidence>
<keyword evidence="3" id="KW-0678">Repressor</keyword>
<evidence type="ECO:0000313" key="11">
    <source>
        <dbReference type="EMBL" id="QFI36555.1"/>
    </source>
</evidence>
<name>A0A5J6WIF1_MORMI</name>
<dbReference type="GO" id="GO:0045892">
    <property type="term" value="P:negative regulation of DNA-templated transcription"/>
    <property type="evidence" value="ECO:0007669"/>
    <property type="project" value="InterPro"/>
</dbReference>
<keyword evidence="11" id="KW-0966">Cell projection</keyword>
<evidence type="ECO:0000256" key="5">
    <source>
        <dbReference type="ARBA" id="ARBA00023015"/>
    </source>
</evidence>
<dbReference type="KEGG" id="mmaa:FR932_01280"/>
<evidence type="ECO:0000256" key="7">
    <source>
        <dbReference type="ARBA" id="ARBA00024739"/>
    </source>
</evidence>
<evidence type="ECO:0000256" key="1">
    <source>
        <dbReference type="ARBA" id="ARBA00005322"/>
    </source>
</evidence>
<proteinExistence type="inferred from homology"/>
<dbReference type="GO" id="GO:0044781">
    <property type="term" value="P:bacterial-type flagellum organization"/>
    <property type="evidence" value="ECO:0007669"/>
    <property type="project" value="UniProtKB-KW"/>
</dbReference>
<dbReference type="RefSeq" id="WP_019440859.1">
    <property type="nucleotide sequence ID" value="NZ_ALOE01000011.1"/>
</dbReference>
<keyword evidence="5" id="KW-0805">Transcription regulation</keyword>
<evidence type="ECO:0000256" key="9">
    <source>
        <dbReference type="SAM" id="MobiDB-lite"/>
    </source>
</evidence>
<evidence type="ECO:0000259" key="10">
    <source>
        <dbReference type="Pfam" id="PF04316"/>
    </source>
</evidence>
<evidence type="ECO:0000256" key="4">
    <source>
        <dbReference type="ARBA" id="ARBA00022795"/>
    </source>
</evidence>
<keyword evidence="12" id="KW-1185">Reference proteome</keyword>
<comment type="similarity">
    <text evidence="1">Belongs to the FlgM family.</text>
</comment>
<evidence type="ECO:0000256" key="2">
    <source>
        <dbReference type="ARBA" id="ARBA00017823"/>
    </source>
</evidence>
<gene>
    <name evidence="11" type="primary">flgM</name>
    <name evidence="11" type="ORF">FR932_01280</name>
</gene>
<sequence length="104" mass="11161">MAINLTNLNNRSLQLDQARSTQQKANVSGDNATQTSPQRIAQGDSVNITSQAKSLTAMEHDLAQGTPVNESKVESLKKAIADGSYQVDANKLAKNMSNFETLLA</sequence>
<dbReference type="Pfam" id="PF04316">
    <property type="entry name" value="FlgM"/>
    <property type="match status" value="1"/>
</dbReference>
<comment type="function">
    <text evidence="7">Responsible for the coupling of flagellin expression to flagellar assembly by preventing expression of the flagellin genes when a component of the middle class of proteins is defective. It negatively regulates flagellar genes by inhibiting the activity of FliA by directly binding to FliA.</text>
</comment>
<accession>A0A5J6WIF1</accession>
<keyword evidence="11" id="KW-0969">Cilium</keyword>
<dbReference type="EMBL" id="CP044399">
    <property type="protein sequence ID" value="QFI36555.1"/>
    <property type="molecule type" value="Genomic_DNA"/>
</dbReference>
<dbReference type="AlphaFoldDB" id="A0A5J6WIF1"/>
<protein>
    <recommendedName>
        <fullName evidence="2">Negative regulator of flagellin synthesis</fullName>
    </recommendedName>
    <alternativeName>
        <fullName evidence="8">Anti-sigma-28 factor</fullName>
    </alternativeName>
</protein>
<dbReference type="Proteomes" id="UP000327424">
    <property type="component" value="Chromosome"/>
</dbReference>
<dbReference type="NCBIfam" id="TIGR03824">
    <property type="entry name" value="FlgM_jcvi"/>
    <property type="match status" value="1"/>
</dbReference>
<dbReference type="InterPro" id="IPR035890">
    <property type="entry name" value="Anti-sigma-28_factor_FlgM_sf"/>
</dbReference>
<evidence type="ECO:0000313" key="12">
    <source>
        <dbReference type="Proteomes" id="UP000327424"/>
    </source>
</evidence>
<dbReference type="InterPro" id="IPR007412">
    <property type="entry name" value="FlgM"/>
</dbReference>
<evidence type="ECO:0000256" key="3">
    <source>
        <dbReference type="ARBA" id="ARBA00022491"/>
    </source>
</evidence>
<dbReference type="SUPFAM" id="SSF101498">
    <property type="entry name" value="Anti-sigma factor FlgM"/>
    <property type="match status" value="1"/>
</dbReference>
<reference evidence="11 12" key="1">
    <citation type="submission" date="2019-09" db="EMBL/GenBank/DDBJ databases">
        <title>Hybrid Assembly of the complete Genome of the Deep-Sea Bacterium Moritella marina from long Nanopore and Illumina reads.</title>
        <authorList>
            <person name="Magin S."/>
            <person name="Georgoulis A."/>
            <person name="Papadimitriou K."/>
            <person name="Iliakis G."/>
            <person name="Vorgias C.E."/>
        </authorList>
    </citation>
    <scope>NUCLEOTIDE SEQUENCE [LARGE SCALE GENOMIC DNA]</scope>
    <source>
        <strain evidence="11 12">MP-1</strain>
    </source>
</reference>
<keyword evidence="11" id="KW-0282">Flagellum</keyword>
<keyword evidence="4" id="KW-1005">Bacterial flagellum biogenesis</keyword>
<feature type="domain" description="Anti-sigma-28 factor FlgM C-terminal" evidence="10">
    <location>
        <begin position="44"/>
        <end position="96"/>
    </location>
</feature>
<dbReference type="InterPro" id="IPR031316">
    <property type="entry name" value="FlgM_C"/>
</dbReference>